<accession>A0A2A9N661</accession>
<sequence>RILLVSALFPLTHAKHSQADYAKWLKRYLGTVTTDIYFFAPPSLESAVVAARISGAHLTLNTTFASAFSVPPLHGLEATYQQMYKKDRERFRHSPELYAVWNAKPYLTGEAIRNMRLMYPDREYDYVFWNDAGSFREEHGFRTWPDPDRVVEVWQEGSRRSGTKVEDLMFFAAYNMPAYRMKYWKEHMGPIDVDFSEGSFFGGSPATMSWWAQTFYAYHDYYLSLSYFVGKDQSIFNSILLLYPERFITTYYRDVSFLDRGRYGTCGWGWWYYQLWFGTKEDRQYMRNLWLSGLSKGWVLWR</sequence>
<name>A0A2A9N661_9AGAR</name>
<dbReference type="EMBL" id="KZ302465">
    <property type="protein sequence ID" value="PFH45255.1"/>
    <property type="molecule type" value="Genomic_DNA"/>
</dbReference>
<dbReference type="OrthoDB" id="411632at2759"/>
<reference evidence="1 2" key="1">
    <citation type="submission" date="2014-02" db="EMBL/GenBank/DDBJ databases">
        <title>Transposable element dynamics among asymbiotic and ectomycorrhizal Amanita fungi.</title>
        <authorList>
            <consortium name="DOE Joint Genome Institute"/>
            <person name="Hess J."/>
            <person name="Skrede I."/>
            <person name="Wolfe B."/>
            <person name="LaButti K."/>
            <person name="Ohm R.A."/>
            <person name="Grigoriev I.V."/>
            <person name="Pringle A."/>
        </authorList>
    </citation>
    <scope>NUCLEOTIDE SEQUENCE [LARGE SCALE GENOMIC DNA]</scope>
    <source>
        <strain evidence="1 2">SKay4041</strain>
    </source>
</reference>
<organism evidence="1 2">
    <name type="scientific">Amanita thiersii Skay4041</name>
    <dbReference type="NCBI Taxonomy" id="703135"/>
    <lineage>
        <taxon>Eukaryota</taxon>
        <taxon>Fungi</taxon>
        <taxon>Dikarya</taxon>
        <taxon>Basidiomycota</taxon>
        <taxon>Agaricomycotina</taxon>
        <taxon>Agaricomycetes</taxon>
        <taxon>Agaricomycetidae</taxon>
        <taxon>Agaricales</taxon>
        <taxon>Pluteineae</taxon>
        <taxon>Amanitaceae</taxon>
        <taxon>Amanita</taxon>
    </lineage>
</organism>
<feature type="non-terminal residue" evidence="1">
    <location>
        <position position="1"/>
    </location>
</feature>
<proteinExistence type="predicted"/>
<evidence type="ECO:0000313" key="1">
    <source>
        <dbReference type="EMBL" id="PFH45255.1"/>
    </source>
</evidence>
<evidence type="ECO:0000313" key="2">
    <source>
        <dbReference type="Proteomes" id="UP000242287"/>
    </source>
</evidence>
<gene>
    <name evidence="1" type="ORF">AMATHDRAFT_91691</name>
</gene>
<dbReference type="AlphaFoldDB" id="A0A2A9N661"/>
<keyword evidence="2" id="KW-1185">Reference proteome</keyword>
<protein>
    <submittedName>
        <fullName evidence="1">Uncharacterized protein</fullName>
    </submittedName>
</protein>
<feature type="non-terminal residue" evidence="1">
    <location>
        <position position="302"/>
    </location>
</feature>
<dbReference type="Proteomes" id="UP000242287">
    <property type="component" value="Unassembled WGS sequence"/>
</dbReference>